<name>A0ABZ1BZ85_9FIRM</name>
<sequence length="174" mass="18880">MARSASPATAMEAALRLRAAVASFASYITGLPESFLQPGEWGPREVLVHLVFWHETHAATIGALLRGEEPALPVGTFAQLNARAVRANADQPITRLIERLEAAQRELERLVVAAGGRDLPGIRTKAGAKPRDLRAALLRMEAHVRHHERKLARETAGGNGSRKPRSPVPRGRGE</sequence>
<protein>
    <submittedName>
        <fullName evidence="3">DinB family protein</fullName>
    </submittedName>
</protein>
<feature type="domain" description="DinB-like" evidence="2">
    <location>
        <begin position="37"/>
        <end position="147"/>
    </location>
</feature>
<evidence type="ECO:0000313" key="4">
    <source>
        <dbReference type="Proteomes" id="UP001332192"/>
    </source>
</evidence>
<evidence type="ECO:0000256" key="1">
    <source>
        <dbReference type="SAM" id="MobiDB-lite"/>
    </source>
</evidence>
<keyword evidence="4" id="KW-1185">Reference proteome</keyword>
<organism evidence="3 4">
    <name type="scientific">Carboxydichorda subterranea</name>
    <dbReference type="NCBI Taxonomy" id="3109565"/>
    <lineage>
        <taxon>Bacteria</taxon>
        <taxon>Bacillati</taxon>
        <taxon>Bacillota</taxon>
        <taxon>Limnochordia</taxon>
        <taxon>Limnochordales</taxon>
        <taxon>Geochordaceae</taxon>
        <taxon>Carboxydichorda</taxon>
    </lineage>
</organism>
<gene>
    <name evidence="3" type="ORF">U7230_15165</name>
</gene>
<evidence type="ECO:0000313" key="3">
    <source>
        <dbReference type="EMBL" id="WRP17398.1"/>
    </source>
</evidence>
<proteinExistence type="predicted"/>
<dbReference type="RefSeq" id="WP_324716669.1">
    <property type="nucleotide sequence ID" value="NZ_CP141615.1"/>
</dbReference>
<evidence type="ECO:0000259" key="2">
    <source>
        <dbReference type="Pfam" id="PF12867"/>
    </source>
</evidence>
<accession>A0ABZ1BZ85</accession>
<dbReference type="InterPro" id="IPR034660">
    <property type="entry name" value="DinB/YfiT-like"/>
</dbReference>
<dbReference type="Gene3D" id="1.20.120.450">
    <property type="entry name" value="dinb family like domain"/>
    <property type="match status" value="1"/>
</dbReference>
<dbReference type="SUPFAM" id="SSF109854">
    <property type="entry name" value="DinB/YfiT-like putative metalloenzymes"/>
    <property type="match status" value="1"/>
</dbReference>
<reference evidence="3 4" key="1">
    <citation type="journal article" date="2024" name="Front. Microbiol.">
        <title>Novel thermophilic genera Geochorda gen. nov. and Carboxydochorda gen. nov. from the deep terrestrial subsurface reveal the ecophysiological diversity in the class Limnochordia.</title>
        <authorList>
            <person name="Karnachuk O.V."/>
            <person name="Lukina A.P."/>
            <person name="Avakyan M.R."/>
            <person name="Kadnikov V.V."/>
            <person name="Begmatov S."/>
            <person name="Beletsky A.V."/>
            <person name="Vlasova K.G."/>
            <person name="Novikov A.A."/>
            <person name="Shcherbakova V.A."/>
            <person name="Mardanov A.V."/>
            <person name="Ravin N.V."/>
        </authorList>
    </citation>
    <scope>NUCLEOTIDE SEQUENCE [LARGE SCALE GENOMIC DNA]</scope>
    <source>
        <strain evidence="3 4">L945</strain>
    </source>
</reference>
<dbReference type="Pfam" id="PF12867">
    <property type="entry name" value="DinB_2"/>
    <property type="match status" value="1"/>
</dbReference>
<dbReference type="EMBL" id="CP141615">
    <property type="protein sequence ID" value="WRP17398.1"/>
    <property type="molecule type" value="Genomic_DNA"/>
</dbReference>
<dbReference type="InterPro" id="IPR024775">
    <property type="entry name" value="DinB-like"/>
</dbReference>
<feature type="region of interest" description="Disordered" evidence="1">
    <location>
        <begin position="144"/>
        <end position="174"/>
    </location>
</feature>
<dbReference type="Proteomes" id="UP001332192">
    <property type="component" value="Chromosome"/>
</dbReference>